<sequence length="265" mass="29534">MTVCITGDVHHMSMETRDQAYMDGTEVEAAVEYARIAGKYDVPVTLFLTGKSVIEEPEKVRTLVAMDNVELGGHDYWAFTTPVHAAWRALGKVTRNRIGSWNGPRPFQAHEIRKTVAAFGDLGVTVRSWRDHAYRHDRHTADLLSQYDITHFSDTVEPDGTVHKENGLTVVPVNTPPDHEHVYHSFRTRDFVANDDFEGPFGAESRDVEDWAEWVLDHVADHRCAGKTATVLAHPACMQLADGFTAFEDLCAAIDGGRFLSAVEG</sequence>
<dbReference type="InterPro" id="IPR011330">
    <property type="entry name" value="Glyco_hydro/deAcase_b/a-brl"/>
</dbReference>
<dbReference type="EMBL" id="FOZK01000003">
    <property type="protein sequence ID" value="SFS06536.1"/>
    <property type="molecule type" value="Genomic_DNA"/>
</dbReference>
<evidence type="ECO:0000313" key="1">
    <source>
        <dbReference type="EMBL" id="SFS06536.1"/>
    </source>
</evidence>
<accession>A0A1I6LSY7</accession>
<dbReference type="Gene3D" id="3.20.20.370">
    <property type="entry name" value="Glycoside hydrolase/deacetylase"/>
    <property type="match status" value="1"/>
</dbReference>
<keyword evidence="2" id="KW-1185">Reference proteome</keyword>
<reference evidence="1 2" key="1">
    <citation type="submission" date="2016-10" db="EMBL/GenBank/DDBJ databases">
        <authorList>
            <person name="de Groot N.N."/>
        </authorList>
    </citation>
    <scope>NUCLEOTIDE SEQUENCE [LARGE SCALE GENOMIC DNA]</scope>
    <source>
        <strain evidence="1 2">CGMCC 1.10457</strain>
    </source>
</reference>
<evidence type="ECO:0000313" key="2">
    <source>
        <dbReference type="Proteomes" id="UP000199062"/>
    </source>
</evidence>
<organism evidence="1 2">
    <name type="scientific">Halomicrobium zhouii</name>
    <dbReference type="NCBI Taxonomy" id="767519"/>
    <lineage>
        <taxon>Archaea</taxon>
        <taxon>Methanobacteriati</taxon>
        <taxon>Methanobacteriota</taxon>
        <taxon>Stenosarchaea group</taxon>
        <taxon>Halobacteria</taxon>
        <taxon>Halobacteriales</taxon>
        <taxon>Haloarculaceae</taxon>
        <taxon>Halomicrobium</taxon>
    </lineage>
</organism>
<dbReference type="AlphaFoldDB" id="A0A1I6LSY7"/>
<dbReference type="STRING" id="767519.SAMN05216559_3054"/>
<proteinExistence type="predicted"/>
<dbReference type="SUPFAM" id="SSF88713">
    <property type="entry name" value="Glycoside hydrolase/deacetylase"/>
    <property type="match status" value="1"/>
</dbReference>
<protein>
    <recommendedName>
        <fullName evidence="3">Polysaccharide deacetylase</fullName>
    </recommendedName>
</protein>
<evidence type="ECO:0008006" key="3">
    <source>
        <dbReference type="Google" id="ProtNLM"/>
    </source>
</evidence>
<name>A0A1I6LSY7_9EURY</name>
<dbReference type="Proteomes" id="UP000199062">
    <property type="component" value="Unassembled WGS sequence"/>
</dbReference>
<gene>
    <name evidence="1" type="ORF">SAMN05216559_3054</name>
</gene>
<dbReference type="GO" id="GO:0005975">
    <property type="term" value="P:carbohydrate metabolic process"/>
    <property type="evidence" value="ECO:0007669"/>
    <property type="project" value="InterPro"/>
</dbReference>